<keyword evidence="2" id="KW-0732">Signal</keyword>
<dbReference type="InterPro" id="IPR052969">
    <property type="entry name" value="Thr-specific_kinase-like"/>
</dbReference>
<evidence type="ECO:0000313" key="5">
    <source>
        <dbReference type="Proteomes" id="UP000243374"/>
    </source>
</evidence>
<feature type="signal peptide" evidence="2">
    <location>
        <begin position="1"/>
        <end position="26"/>
    </location>
</feature>
<dbReference type="SUPFAM" id="SSF53300">
    <property type="entry name" value="vWA-like"/>
    <property type="match status" value="1"/>
</dbReference>
<organism evidence="4 5">
    <name type="scientific">Succinivibrio dextrinosolvens</name>
    <dbReference type="NCBI Taxonomy" id="83771"/>
    <lineage>
        <taxon>Bacteria</taxon>
        <taxon>Pseudomonadati</taxon>
        <taxon>Pseudomonadota</taxon>
        <taxon>Gammaproteobacteria</taxon>
        <taxon>Aeromonadales</taxon>
        <taxon>Succinivibrionaceae</taxon>
        <taxon>Succinivibrio</taxon>
    </lineage>
</organism>
<keyword evidence="5" id="KW-1185">Reference proteome</keyword>
<protein>
    <recommendedName>
        <fullName evidence="3">VWFA domain-containing protein</fullName>
    </recommendedName>
</protein>
<dbReference type="OrthoDB" id="9801841at2"/>
<evidence type="ECO:0000313" key="4">
    <source>
        <dbReference type="EMBL" id="SFK11422.1"/>
    </source>
</evidence>
<sequence length="712" mass="78340">MNAKCFSLNPFIAIILATVLSSSAYADAKAPVNVDENSKVPLRILTRPGANLYSDNTGSSVKKSNLPTFSSYFVYTRPTGEQLGAGGGWYEVGSDDKGTVQGWIKGDDLFEWKQTMCLTYTHPDGRSPVLMFEDDEYLKTLVEMNKDTRTPSVDNLYASIEKASASKEALAQDFPVISMEPKMAVDNKANFTLMPILDHKVIEFEGREARLLDIVAVSSTESDRKSSDLRTNTDYLNAATDTSANHAKNLEDLKIDVVWCIDTTRSMGPYIQRVKQLTSDISKNISSDNELTSRVMFGAWAYRDSAEIQGLEYVTKNFTPELMKIDDFSKALEEVKETTVDSVTYDEDVFSGLNDAVEKTKWRDNSIRIVILVGDAPGHQAGHKWNVTKFDAATFRQVADQKKVNIYTLHIAPPKAKKYNKIAQRQFRPLSLNPGNISEMYWNINATDLKNFETQSARLTESILSFAKNAVSEFKAISDNSTSQIGGAAEPSTSSSGGGEMAALEDGDEDLTQSANAVPAKKPDAPTDEAIKQSVHAALVTWLGANANVEPPRDIEAWVVDKDLKESTRQSLDVNLLMTKTQLDSITTLLQSVLEAGETNQVSGEDFFTSLQAASAVAARDPDKLANAQSIGSSGLVPDFLNNLPYKSRLMEMNNELWESFGPDEQNAFLTSIESKINAYKAIHDDSSLWIPLNEGDDASDYVAAVSLELLP</sequence>
<gene>
    <name evidence="4" type="ORF">SAMN04487865_102617</name>
</gene>
<dbReference type="RefSeq" id="WP_074840759.1">
    <property type="nucleotide sequence ID" value="NZ_CP047056.1"/>
</dbReference>
<dbReference type="PANTHER" id="PTHR47763:SF1">
    <property type="entry name" value="DUF659 DOMAIN-CONTAINING PROTEIN"/>
    <property type="match status" value="1"/>
</dbReference>
<dbReference type="Gene3D" id="3.40.50.410">
    <property type="entry name" value="von Willebrand factor, type A domain"/>
    <property type="match status" value="1"/>
</dbReference>
<feature type="compositionally biased region" description="Polar residues" evidence="1">
    <location>
        <begin position="480"/>
        <end position="495"/>
    </location>
</feature>
<dbReference type="AlphaFoldDB" id="A0A662ZD50"/>
<reference evidence="4 5" key="1">
    <citation type="submission" date="2016-10" db="EMBL/GenBank/DDBJ databases">
        <authorList>
            <person name="Varghese N."/>
            <person name="Submissions S."/>
        </authorList>
    </citation>
    <scope>NUCLEOTIDE SEQUENCE [LARGE SCALE GENOMIC DNA]</scope>
    <source>
        <strain evidence="4 5">22B</strain>
    </source>
</reference>
<dbReference type="PROSITE" id="PS50234">
    <property type="entry name" value="VWFA"/>
    <property type="match status" value="1"/>
</dbReference>
<evidence type="ECO:0000256" key="2">
    <source>
        <dbReference type="SAM" id="SignalP"/>
    </source>
</evidence>
<accession>A0A662ZD50</accession>
<name>A0A662ZD50_9GAMM</name>
<dbReference type="CDD" id="cd00198">
    <property type="entry name" value="vWFA"/>
    <property type="match status" value="1"/>
</dbReference>
<dbReference type="EMBL" id="FOSF01000026">
    <property type="protein sequence ID" value="SFK11422.1"/>
    <property type="molecule type" value="Genomic_DNA"/>
</dbReference>
<dbReference type="PANTHER" id="PTHR47763">
    <property type="entry name" value="ALPHA-PROTEIN KINASE VWKA"/>
    <property type="match status" value="1"/>
</dbReference>
<evidence type="ECO:0000256" key="1">
    <source>
        <dbReference type="SAM" id="MobiDB-lite"/>
    </source>
</evidence>
<dbReference type="GO" id="GO:0005737">
    <property type="term" value="C:cytoplasm"/>
    <property type="evidence" value="ECO:0007669"/>
    <property type="project" value="TreeGrafter"/>
</dbReference>
<feature type="region of interest" description="Disordered" evidence="1">
    <location>
        <begin position="480"/>
        <end position="525"/>
    </location>
</feature>
<dbReference type="InterPro" id="IPR002035">
    <property type="entry name" value="VWF_A"/>
</dbReference>
<dbReference type="Proteomes" id="UP000243374">
    <property type="component" value="Unassembled WGS sequence"/>
</dbReference>
<feature type="chain" id="PRO_5025009891" description="VWFA domain-containing protein" evidence="2">
    <location>
        <begin position="27"/>
        <end position="712"/>
    </location>
</feature>
<dbReference type="GO" id="GO:0004674">
    <property type="term" value="F:protein serine/threonine kinase activity"/>
    <property type="evidence" value="ECO:0007669"/>
    <property type="project" value="TreeGrafter"/>
</dbReference>
<feature type="domain" description="VWFA" evidence="3">
    <location>
        <begin position="256"/>
        <end position="463"/>
    </location>
</feature>
<evidence type="ECO:0000259" key="3">
    <source>
        <dbReference type="PROSITE" id="PS50234"/>
    </source>
</evidence>
<proteinExistence type="predicted"/>
<dbReference type="InterPro" id="IPR036465">
    <property type="entry name" value="vWFA_dom_sf"/>
</dbReference>